<sequence length="644" mass="74210">MDQFRYDSKNKQRSRNGGLFSSIIVYGILAMTIVFGGLFYVFVYGRANETNSNSTFNKTRTSNITLKYVESNDTDTNKGLEVIEISGKNYSESHVKRIKRLDSEDVSANMSPETQRLTFFPTRSLKPPRIVQKPKVIQYPPLPPNHKISSRRLDPRVYQFGTMQPIPHEFLRPPTPGTFYGSQVHNIQDIINQNPQYQQHNYYPLVGAQQVLTTAKEMMGTKPIQLAGSYRHPRTNQNLAQIFQQSKPQTLKAEASDPFQNYKPISPYEVNQMLNQHANDEHVKYMSTTSETPYFRRKFKKKIASSNNYNVHANDAANIYGNGLQTVKKRVQDRNEIQHQGKPFSVMLDVYPMPGEDNEYGQPYIHVPNLKRLKPLMNRYYQDPQMFNSMNFPQVMARYPAYFRYQNNAKQQQLQKQQQQSSTSFGTIQSNGMSKPSQLVVHLNLYPKNNSPTFKRSSSEDFNGGQETQNKFQRQSKLHLSTIKNQTIDVSSTPFNINFNVNTGNGHPENIAHQKQLEFNRTSTEATLASNNYFYDDEEEEDINADQSVNAHPSIVYKDIYRDKPIHLMLKSTTASTKKPKSNKNSNNNNNDDHNFNNNNNNSNNNVIKGKKTKSIKFHYQTLNRPTTKYANVIRPKSSFGPFY</sequence>
<keyword evidence="4" id="KW-1185">Reference proteome</keyword>
<evidence type="ECO:0000256" key="1">
    <source>
        <dbReference type="SAM" id="MobiDB-lite"/>
    </source>
</evidence>
<gene>
    <name evidence="3" type="ORF">CHIRRI_LOCUS6303</name>
</gene>
<name>A0A9N9WP68_9DIPT</name>
<feature type="compositionally biased region" description="Polar residues" evidence="1">
    <location>
        <begin position="465"/>
        <end position="474"/>
    </location>
</feature>
<feature type="region of interest" description="Disordered" evidence="1">
    <location>
        <begin position="450"/>
        <end position="474"/>
    </location>
</feature>
<reference evidence="3" key="1">
    <citation type="submission" date="2022-01" db="EMBL/GenBank/DDBJ databases">
        <authorList>
            <person name="King R."/>
        </authorList>
    </citation>
    <scope>NUCLEOTIDE SEQUENCE</scope>
</reference>
<feature type="compositionally biased region" description="Low complexity" evidence="1">
    <location>
        <begin position="583"/>
        <end position="606"/>
    </location>
</feature>
<feature type="transmembrane region" description="Helical" evidence="2">
    <location>
        <begin position="20"/>
        <end position="43"/>
    </location>
</feature>
<evidence type="ECO:0000313" key="3">
    <source>
        <dbReference type="EMBL" id="CAG9803403.1"/>
    </source>
</evidence>
<feature type="compositionally biased region" description="Low complexity" evidence="1">
    <location>
        <begin position="410"/>
        <end position="420"/>
    </location>
</feature>
<keyword evidence="2" id="KW-0812">Transmembrane</keyword>
<feature type="region of interest" description="Disordered" evidence="1">
    <location>
        <begin position="572"/>
        <end position="610"/>
    </location>
</feature>
<dbReference type="AlphaFoldDB" id="A0A9N9WP68"/>
<dbReference type="Proteomes" id="UP001153620">
    <property type="component" value="Chromosome 2"/>
</dbReference>
<reference evidence="3" key="2">
    <citation type="submission" date="2022-10" db="EMBL/GenBank/DDBJ databases">
        <authorList>
            <consortium name="ENA_rothamsted_submissions"/>
            <consortium name="culmorum"/>
            <person name="King R."/>
        </authorList>
    </citation>
    <scope>NUCLEOTIDE SEQUENCE</scope>
</reference>
<evidence type="ECO:0000313" key="4">
    <source>
        <dbReference type="Proteomes" id="UP001153620"/>
    </source>
</evidence>
<keyword evidence="2" id="KW-1133">Transmembrane helix</keyword>
<protein>
    <submittedName>
        <fullName evidence="3">Uncharacterized protein</fullName>
    </submittedName>
</protein>
<keyword evidence="2" id="KW-0472">Membrane</keyword>
<feature type="compositionally biased region" description="Polar residues" evidence="1">
    <location>
        <begin position="421"/>
        <end position="431"/>
    </location>
</feature>
<proteinExistence type="predicted"/>
<organism evidence="3 4">
    <name type="scientific">Chironomus riparius</name>
    <dbReference type="NCBI Taxonomy" id="315576"/>
    <lineage>
        <taxon>Eukaryota</taxon>
        <taxon>Metazoa</taxon>
        <taxon>Ecdysozoa</taxon>
        <taxon>Arthropoda</taxon>
        <taxon>Hexapoda</taxon>
        <taxon>Insecta</taxon>
        <taxon>Pterygota</taxon>
        <taxon>Neoptera</taxon>
        <taxon>Endopterygota</taxon>
        <taxon>Diptera</taxon>
        <taxon>Nematocera</taxon>
        <taxon>Chironomoidea</taxon>
        <taxon>Chironomidae</taxon>
        <taxon>Chironominae</taxon>
        <taxon>Chironomus</taxon>
    </lineage>
</organism>
<feature type="region of interest" description="Disordered" evidence="1">
    <location>
        <begin position="410"/>
        <end position="431"/>
    </location>
</feature>
<dbReference type="OrthoDB" id="45313at2759"/>
<evidence type="ECO:0000256" key="2">
    <source>
        <dbReference type="SAM" id="Phobius"/>
    </source>
</evidence>
<accession>A0A9N9WP68</accession>
<dbReference type="EMBL" id="OU895878">
    <property type="protein sequence ID" value="CAG9803403.1"/>
    <property type="molecule type" value="Genomic_DNA"/>
</dbReference>